<keyword evidence="5 6" id="KW-0472">Membrane</keyword>
<organism evidence="8 9">
    <name type="scientific">Georgenia deserti</name>
    <dbReference type="NCBI Taxonomy" id="2093781"/>
    <lineage>
        <taxon>Bacteria</taxon>
        <taxon>Bacillati</taxon>
        <taxon>Actinomycetota</taxon>
        <taxon>Actinomycetes</taxon>
        <taxon>Micrococcales</taxon>
        <taxon>Bogoriellaceae</taxon>
        <taxon>Georgenia</taxon>
    </lineage>
</organism>
<name>A0ABW4L0R4_9MICO</name>
<evidence type="ECO:0000256" key="5">
    <source>
        <dbReference type="ARBA" id="ARBA00023136"/>
    </source>
</evidence>
<dbReference type="NCBIfam" id="TIGR03954">
    <property type="entry name" value="integ_memb_HG"/>
    <property type="match status" value="1"/>
</dbReference>
<dbReference type="InterPro" id="IPR023845">
    <property type="entry name" value="DUF3817_TM"/>
</dbReference>
<feature type="domain" description="DUF3817" evidence="7">
    <location>
        <begin position="25"/>
        <end position="115"/>
    </location>
</feature>
<comment type="subcellular location">
    <subcellularLocation>
        <location evidence="1">Cell membrane</location>
        <topology evidence="1">Multi-pass membrane protein</topology>
    </subcellularLocation>
</comment>
<comment type="caution">
    <text evidence="8">The sequence shown here is derived from an EMBL/GenBank/DDBJ whole genome shotgun (WGS) entry which is preliminary data.</text>
</comment>
<evidence type="ECO:0000256" key="3">
    <source>
        <dbReference type="ARBA" id="ARBA00022692"/>
    </source>
</evidence>
<keyword evidence="2" id="KW-1003">Cell membrane</keyword>
<protein>
    <submittedName>
        <fullName evidence="8">DUF3817 domain-containing protein</fullName>
    </submittedName>
</protein>
<feature type="transmembrane region" description="Helical" evidence="6">
    <location>
        <begin position="29"/>
        <end position="51"/>
    </location>
</feature>
<sequence>MTTEPARQPNSAVAEREGKARGAFRYYRVMAFVTGGMLLLLCAEMVMKYVLHLNGDEPVLGTWVAIVHGWIYVIYLATVFNLWSIMRWDLGRVVVLIAGGVVPILSFVMERRAERWFTADLPGILERVAALQERRAREA</sequence>
<reference evidence="9" key="1">
    <citation type="journal article" date="2019" name="Int. J. Syst. Evol. Microbiol.">
        <title>The Global Catalogue of Microorganisms (GCM) 10K type strain sequencing project: providing services to taxonomists for standard genome sequencing and annotation.</title>
        <authorList>
            <consortium name="The Broad Institute Genomics Platform"/>
            <consortium name="The Broad Institute Genome Sequencing Center for Infectious Disease"/>
            <person name="Wu L."/>
            <person name="Ma J."/>
        </authorList>
    </citation>
    <scope>NUCLEOTIDE SEQUENCE [LARGE SCALE GENOMIC DNA]</scope>
    <source>
        <strain evidence="9">JCM 17130</strain>
    </source>
</reference>
<accession>A0ABW4L0R4</accession>
<evidence type="ECO:0000313" key="8">
    <source>
        <dbReference type="EMBL" id="MFD1716627.1"/>
    </source>
</evidence>
<dbReference type="Proteomes" id="UP001597277">
    <property type="component" value="Unassembled WGS sequence"/>
</dbReference>
<dbReference type="EMBL" id="JBHUEE010000001">
    <property type="protein sequence ID" value="MFD1716627.1"/>
    <property type="molecule type" value="Genomic_DNA"/>
</dbReference>
<keyword evidence="4 6" id="KW-1133">Transmembrane helix</keyword>
<feature type="transmembrane region" description="Helical" evidence="6">
    <location>
        <begin position="63"/>
        <end position="83"/>
    </location>
</feature>
<evidence type="ECO:0000313" key="9">
    <source>
        <dbReference type="Proteomes" id="UP001597277"/>
    </source>
</evidence>
<dbReference type="PANTHER" id="PTHR40077">
    <property type="entry name" value="MEMBRANE PROTEIN-RELATED"/>
    <property type="match status" value="1"/>
</dbReference>
<evidence type="ECO:0000256" key="4">
    <source>
        <dbReference type="ARBA" id="ARBA00022989"/>
    </source>
</evidence>
<keyword evidence="3 6" id="KW-0812">Transmembrane</keyword>
<gene>
    <name evidence="8" type="ORF">ACFSE6_02180</name>
</gene>
<proteinExistence type="predicted"/>
<evidence type="ECO:0000256" key="6">
    <source>
        <dbReference type="SAM" id="Phobius"/>
    </source>
</evidence>
<feature type="transmembrane region" description="Helical" evidence="6">
    <location>
        <begin position="90"/>
        <end position="109"/>
    </location>
</feature>
<evidence type="ECO:0000259" key="7">
    <source>
        <dbReference type="Pfam" id="PF12823"/>
    </source>
</evidence>
<dbReference type="PANTHER" id="PTHR40077:SF2">
    <property type="entry name" value="MEMBRANE PROTEIN"/>
    <property type="match status" value="1"/>
</dbReference>
<dbReference type="RefSeq" id="WP_388002057.1">
    <property type="nucleotide sequence ID" value="NZ_JBHUEE010000001.1"/>
</dbReference>
<dbReference type="Pfam" id="PF12823">
    <property type="entry name" value="DUF3817"/>
    <property type="match status" value="1"/>
</dbReference>
<evidence type="ECO:0000256" key="2">
    <source>
        <dbReference type="ARBA" id="ARBA00022475"/>
    </source>
</evidence>
<evidence type="ECO:0000256" key="1">
    <source>
        <dbReference type="ARBA" id="ARBA00004651"/>
    </source>
</evidence>
<keyword evidence="9" id="KW-1185">Reference proteome</keyword>